<proteinExistence type="predicted"/>
<dbReference type="WBParaSite" id="mrna-Wban_06635">
    <property type="protein sequence ID" value="mrna-Wban_06635"/>
    <property type="gene ID" value="Wban_06635"/>
</dbReference>
<name>A0AAF5PWH3_WUCBA</name>
<organism evidence="1 2">
    <name type="scientific">Wuchereria bancrofti</name>
    <dbReference type="NCBI Taxonomy" id="6293"/>
    <lineage>
        <taxon>Eukaryota</taxon>
        <taxon>Metazoa</taxon>
        <taxon>Ecdysozoa</taxon>
        <taxon>Nematoda</taxon>
        <taxon>Chromadorea</taxon>
        <taxon>Rhabditida</taxon>
        <taxon>Spirurina</taxon>
        <taxon>Spiruromorpha</taxon>
        <taxon>Filarioidea</taxon>
        <taxon>Onchocercidae</taxon>
        <taxon>Wuchereria</taxon>
    </lineage>
</organism>
<protein>
    <submittedName>
        <fullName evidence="2">Uncharacterized protein</fullName>
    </submittedName>
</protein>
<sequence>MATTKTTTITTTTTTVTTTATTTTTKMATTTATTMTTTTWAAVGEMVVGMRWEEGKSHKIGNLQNLNEFNFMGYIV</sequence>
<accession>A0AAF5PWH3</accession>
<evidence type="ECO:0000313" key="1">
    <source>
        <dbReference type="Proteomes" id="UP000093561"/>
    </source>
</evidence>
<reference evidence="2" key="3">
    <citation type="submission" date="2024-02" db="UniProtKB">
        <authorList>
            <consortium name="WormBaseParasite"/>
        </authorList>
    </citation>
    <scope>IDENTIFICATION</scope>
    <source>
        <strain evidence="2">pt0022</strain>
    </source>
</reference>
<dbReference type="AlphaFoldDB" id="A0AAF5PWH3"/>
<dbReference type="Proteomes" id="UP000093561">
    <property type="component" value="Unassembled WGS sequence"/>
</dbReference>
<reference evidence="1" key="2">
    <citation type="journal article" date="2016" name="Mol. Ecol.">
        <title>Population genomics of the filarial nematode parasite Wuchereria bancrofti from mosquitoes.</title>
        <authorList>
            <person name="Small S.T."/>
            <person name="Reimer L.J."/>
            <person name="Tisch D.J."/>
            <person name="King C.L."/>
            <person name="Christensen B.M."/>
            <person name="Siba P.M."/>
            <person name="Kazura J.W."/>
            <person name="Serre D."/>
            <person name="Zimmerman P.A."/>
        </authorList>
    </citation>
    <scope>NUCLEOTIDE SEQUENCE</scope>
    <source>
        <strain evidence="1">pt0022</strain>
    </source>
</reference>
<reference evidence="1" key="1">
    <citation type="submission" date="2015-03" db="EMBL/GenBank/DDBJ databases">
        <title>Wuchereria bancrofti Genome Sequencing Papua New Guinea Strain.</title>
        <authorList>
            <person name="Small S.T."/>
            <person name="Serre D."/>
            <person name="Zimmerman P.A."/>
        </authorList>
    </citation>
    <scope>NUCLEOTIDE SEQUENCE [LARGE SCALE GENOMIC DNA]</scope>
    <source>
        <strain evidence="1">pt0022</strain>
    </source>
</reference>
<evidence type="ECO:0000313" key="2">
    <source>
        <dbReference type="WBParaSite" id="mrna-Wban_06635"/>
    </source>
</evidence>